<accession>A0AA88R3D8</accession>
<dbReference type="EMBL" id="JAVXUO010001496">
    <property type="protein sequence ID" value="KAK2981648.1"/>
    <property type="molecule type" value="Genomic_DNA"/>
</dbReference>
<feature type="transmembrane region" description="Helical" evidence="1">
    <location>
        <begin position="406"/>
        <end position="425"/>
    </location>
</feature>
<reference evidence="2" key="1">
    <citation type="submission" date="2022-12" db="EMBL/GenBank/DDBJ databases">
        <title>Draft genome assemblies for two species of Escallonia (Escalloniales).</title>
        <authorList>
            <person name="Chanderbali A."/>
            <person name="Dervinis C."/>
            <person name="Anghel I."/>
            <person name="Soltis D."/>
            <person name="Soltis P."/>
            <person name="Zapata F."/>
        </authorList>
    </citation>
    <scope>NUCLEOTIDE SEQUENCE</scope>
    <source>
        <strain evidence="2">UCBG92.1500</strain>
        <tissue evidence="2">Leaf</tissue>
    </source>
</reference>
<sequence length="469" mass="50929">MDSLSGSSTAPLSSSHDILHAPTTAPVISQLATIITGTVAATIAASSLQSSSIDSIVTVPSSPFSSSVTHHDRSPAGMPVGPFSSNFPFLQQSVVPPNWTQHYSTSSGPIATSYPSHIILPMPPQPFTIPPHGYPTPISPKSPSTVPTSSAMLVAPNITHCHDLLGYIDGSFPCPSQFITNAHGHPVLNPAYSSWLHTGQSLLSWLKATHTKDVFQEIHELTSSGDVWIVLERRFLDQSTAKELQLKLQLQSLKKVHQSMAQYLRTLKSLAGSLSVINSPVSNKDLVIYALVGLSSKYESFITTVTKNNTILSFDDLRTKLLYHEQRLNHLYDILHSDTETALLAAPIGRGRGRGRDHSSFGHAKGRGGQGRGIDSHIFLMGSPLTLLWLDLLHMAHHFRPLTCPVMVVVYYLHLLLLVVLHLGLCLSAKYATNVVTLLLIATTVLIILILRMMGSKPAMTVAETFDAQ</sequence>
<gene>
    <name evidence="2" type="ORF">RJ640_027103</name>
</gene>
<keyword evidence="1" id="KW-0812">Transmembrane</keyword>
<dbReference type="PANTHER" id="PTHR47481">
    <property type="match status" value="1"/>
</dbReference>
<dbReference type="AlphaFoldDB" id="A0AA88R3D8"/>
<keyword evidence="1" id="KW-1133">Transmembrane helix</keyword>
<evidence type="ECO:0000256" key="1">
    <source>
        <dbReference type="SAM" id="Phobius"/>
    </source>
</evidence>
<dbReference type="Pfam" id="PF14223">
    <property type="entry name" value="Retrotran_gag_2"/>
    <property type="match status" value="1"/>
</dbReference>
<keyword evidence="3" id="KW-1185">Reference proteome</keyword>
<evidence type="ECO:0000313" key="2">
    <source>
        <dbReference type="EMBL" id="KAK2981648.1"/>
    </source>
</evidence>
<name>A0AA88R3D8_9ASTE</name>
<evidence type="ECO:0000313" key="3">
    <source>
        <dbReference type="Proteomes" id="UP001187471"/>
    </source>
</evidence>
<protein>
    <submittedName>
        <fullName evidence="2">Uncharacterized protein</fullName>
    </submittedName>
</protein>
<dbReference type="Proteomes" id="UP001187471">
    <property type="component" value="Unassembled WGS sequence"/>
</dbReference>
<feature type="transmembrane region" description="Helical" evidence="1">
    <location>
        <begin position="431"/>
        <end position="451"/>
    </location>
</feature>
<comment type="caution">
    <text evidence="2">The sequence shown here is derived from an EMBL/GenBank/DDBJ whole genome shotgun (WGS) entry which is preliminary data.</text>
</comment>
<keyword evidence="1" id="KW-0472">Membrane</keyword>
<dbReference type="PANTHER" id="PTHR47481:SF29">
    <property type="entry name" value="RETROTRANSPOSON GAG DOMAIN-CONTAINING PROTEIN"/>
    <property type="match status" value="1"/>
</dbReference>
<organism evidence="2 3">
    <name type="scientific">Escallonia rubra</name>
    <dbReference type="NCBI Taxonomy" id="112253"/>
    <lineage>
        <taxon>Eukaryota</taxon>
        <taxon>Viridiplantae</taxon>
        <taxon>Streptophyta</taxon>
        <taxon>Embryophyta</taxon>
        <taxon>Tracheophyta</taxon>
        <taxon>Spermatophyta</taxon>
        <taxon>Magnoliopsida</taxon>
        <taxon>eudicotyledons</taxon>
        <taxon>Gunneridae</taxon>
        <taxon>Pentapetalae</taxon>
        <taxon>asterids</taxon>
        <taxon>campanulids</taxon>
        <taxon>Escalloniales</taxon>
        <taxon>Escalloniaceae</taxon>
        <taxon>Escallonia</taxon>
    </lineage>
</organism>
<proteinExistence type="predicted"/>